<protein>
    <submittedName>
        <fullName evidence="4">Predicted dehydrogenase</fullName>
    </submittedName>
</protein>
<dbReference type="InterPro" id="IPR000683">
    <property type="entry name" value="Gfo/Idh/MocA-like_OxRdtase_N"/>
</dbReference>
<dbReference type="SUPFAM" id="SSF55347">
    <property type="entry name" value="Glyceraldehyde-3-phosphate dehydrogenase-like, C-terminal domain"/>
    <property type="match status" value="1"/>
</dbReference>
<evidence type="ECO:0000259" key="3">
    <source>
        <dbReference type="Pfam" id="PF22725"/>
    </source>
</evidence>
<dbReference type="PANTHER" id="PTHR43818">
    <property type="entry name" value="BCDNA.GH03377"/>
    <property type="match status" value="1"/>
</dbReference>
<dbReference type="Gene3D" id="3.40.50.720">
    <property type="entry name" value="NAD(P)-binding Rossmann-like Domain"/>
    <property type="match status" value="1"/>
</dbReference>
<dbReference type="Pfam" id="PF01408">
    <property type="entry name" value="GFO_IDH_MocA"/>
    <property type="match status" value="1"/>
</dbReference>
<dbReference type="Gene3D" id="3.30.360.10">
    <property type="entry name" value="Dihydrodipicolinate Reductase, domain 2"/>
    <property type="match status" value="1"/>
</dbReference>
<proteinExistence type="predicted"/>
<dbReference type="EMBL" id="FOSK01000021">
    <property type="protein sequence ID" value="SFL20107.1"/>
    <property type="molecule type" value="Genomic_DNA"/>
</dbReference>
<feature type="domain" description="GFO/IDH/MocA-like oxidoreductase" evidence="3">
    <location>
        <begin position="130"/>
        <end position="264"/>
    </location>
</feature>
<dbReference type="InterPro" id="IPR050463">
    <property type="entry name" value="Gfo/Idh/MocA_oxidrdct_glycsds"/>
</dbReference>
<sequence>MLEKLGIGIIGCGNISETYLTLGPLFRGLDLKAVADINMDAAHARAAEFGVLAYTVEELLAADDIDIVVNLTIPAAHYDISRRILEAGKHVYSEKPFVLSLKEGQALLELAEQKGLRIGSAPDTFLGGSHQQCRSLIDSGAIGKVGSGTCHVMSRGMEHWHPNPAFFFKDGGGPILDLGPYYLTNLVQLLGPIKTVSALTSIPSPKRTITSEQRYGETISVETETTVHALLEFHSGAVITFGASWDVKDHNHNHMELYGETGTLYGPDPNFFGGAVRIADENGVPVDLPAWQHPFGEPNQQHDSMGALANYRAAGLSDMAMGILEGRAHRCNHALALHVADVMFSILTSGRERRFVELETTCTRPDAFLKEHAAQMLLSSSQDLVAD</sequence>
<evidence type="ECO:0000313" key="4">
    <source>
        <dbReference type="EMBL" id="SFL20107.1"/>
    </source>
</evidence>
<comment type="caution">
    <text evidence="4">The sequence shown here is derived from an EMBL/GenBank/DDBJ whole genome shotgun (WGS) entry which is preliminary data.</text>
</comment>
<name>A0A1I4FSZ8_9HYPH</name>
<dbReference type="PANTHER" id="PTHR43818:SF11">
    <property type="entry name" value="BCDNA.GH03377"/>
    <property type="match status" value="1"/>
</dbReference>
<dbReference type="SUPFAM" id="SSF51735">
    <property type="entry name" value="NAD(P)-binding Rossmann-fold domains"/>
    <property type="match status" value="1"/>
</dbReference>
<accession>A0A1I4FSZ8</accession>
<organism evidence="4 5">
    <name type="scientific">Pseudovibrio ascidiaceicola</name>
    <dbReference type="NCBI Taxonomy" id="285279"/>
    <lineage>
        <taxon>Bacteria</taxon>
        <taxon>Pseudomonadati</taxon>
        <taxon>Pseudomonadota</taxon>
        <taxon>Alphaproteobacteria</taxon>
        <taxon>Hyphomicrobiales</taxon>
        <taxon>Stappiaceae</taxon>
        <taxon>Pseudovibrio</taxon>
    </lineage>
</organism>
<evidence type="ECO:0000259" key="2">
    <source>
        <dbReference type="Pfam" id="PF01408"/>
    </source>
</evidence>
<gene>
    <name evidence="4" type="ORF">SAMN04488518_12137</name>
</gene>
<evidence type="ECO:0000256" key="1">
    <source>
        <dbReference type="ARBA" id="ARBA00023002"/>
    </source>
</evidence>
<keyword evidence="5" id="KW-1185">Reference proteome</keyword>
<dbReference type="Proteomes" id="UP000199598">
    <property type="component" value="Unassembled WGS sequence"/>
</dbReference>
<reference evidence="4 5" key="1">
    <citation type="submission" date="2016-10" db="EMBL/GenBank/DDBJ databases">
        <authorList>
            <person name="Varghese N."/>
            <person name="Submissions S."/>
        </authorList>
    </citation>
    <scope>NUCLEOTIDE SEQUENCE [LARGE SCALE GENOMIC DNA]</scope>
    <source>
        <strain evidence="4 5">DSM 16392</strain>
    </source>
</reference>
<evidence type="ECO:0000313" key="5">
    <source>
        <dbReference type="Proteomes" id="UP000199598"/>
    </source>
</evidence>
<dbReference type="InterPro" id="IPR036291">
    <property type="entry name" value="NAD(P)-bd_dom_sf"/>
</dbReference>
<feature type="domain" description="Gfo/Idh/MocA-like oxidoreductase N-terminal" evidence="2">
    <location>
        <begin position="6"/>
        <end position="118"/>
    </location>
</feature>
<dbReference type="RefSeq" id="WP_093524085.1">
    <property type="nucleotide sequence ID" value="NZ_FOSK01000021.1"/>
</dbReference>
<keyword evidence="1" id="KW-0560">Oxidoreductase</keyword>
<dbReference type="InterPro" id="IPR055170">
    <property type="entry name" value="GFO_IDH_MocA-like_dom"/>
</dbReference>
<dbReference type="Pfam" id="PF22725">
    <property type="entry name" value="GFO_IDH_MocA_C3"/>
    <property type="match status" value="1"/>
</dbReference>